<dbReference type="SUPFAM" id="SSF51735">
    <property type="entry name" value="NAD(P)-binding Rossmann-fold domains"/>
    <property type="match status" value="1"/>
</dbReference>
<dbReference type="SUPFAM" id="SSF53223">
    <property type="entry name" value="Aminoacid dehydrogenase-like, N-terminal domain"/>
    <property type="match status" value="1"/>
</dbReference>
<dbReference type="Proteomes" id="UP001501536">
    <property type="component" value="Unassembled WGS sequence"/>
</dbReference>
<dbReference type="EMBL" id="BAABCJ010000007">
    <property type="protein sequence ID" value="GAA3711836.1"/>
    <property type="molecule type" value="Genomic_DNA"/>
</dbReference>
<keyword evidence="2" id="KW-0057">Aromatic amino acid biosynthesis</keyword>
<evidence type="ECO:0000256" key="3">
    <source>
        <dbReference type="SAM" id="MobiDB-lite"/>
    </source>
</evidence>
<feature type="compositionally biased region" description="Basic and acidic residues" evidence="3">
    <location>
        <begin position="324"/>
        <end position="339"/>
    </location>
</feature>
<dbReference type="InterPro" id="IPR046346">
    <property type="entry name" value="Aminoacid_DH-like_N_sf"/>
</dbReference>
<keyword evidence="2" id="KW-0028">Amino-acid biosynthesis</keyword>
<dbReference type="PANTHER" id="PTHR21089:SF1">
    <property type="entry name" value="BIFUNCTIONAL 3-DEHYDROQUINATE DEHYDRATASE_SHIKIMATE DEHYDROGENASE, CHLOROPLASTIC"/>
    <property type="match status" value="1"/>
</dbReference>
<dbReference type="Pfam" id="PF08501">
    <property type="entry name" value="Shikimate_dh_N"/>
    <property type="match status" value="1"/>
</dbReference>
<sequence>MTAGAAEPGGRAEPGAPPGPEGGHDGFRVGLVGHNIGPSLSPALHEREAAALGYGYSYELIDLAGVPGADLGAVLEAAERDELVAVNVTHPFKQRVLEYVDVQSDAVRAIGSANLVLLGGYQRTAHNTDYTGFRAGLESFLGDRPRRRVLQVGAGGAGLATAYSLVSMGFDEVVIHDLSEDAAQALVDRYQPGHPDTVLRTTGGNLAAWLPEVDGVVHVTPVGMAEHPGVAFAPEDLPAGAWVSEVVYRPLETELLRRARAHGLGVLDGGRMAVGQAADSIRLITGAEPDRQRMLAHFRELIGEPPGAAADQQGQSPQRGGQSRPDRPGRDRTGHEGEG</sequence>
<evidence type="ECO:0000256" key="1">
    <source>
        <dbReference type="ARBA" id="ARBA00004871"/>
    </source>
</evidence>
<comment type="pathway">
    <text evidence="1">Metabolic intermediate biosynthesis; chorismate biosynthesis; chorismate from D-erythrose 4-phosphate and phosphoenolpyruvate: step 4/7.</text>
</comment>
<keyword evidence="6" id="KW-1185">Reference proteome</keyword>
<dbReference type="PANTHER" id="PTHR21089">
    <property type="entry name" value="SHIKIMATE DEHYDROGENASE"/>
    <property type="match status" value="1"/>
</dbReference>
<dbReference type="InterPro" id="IPR013708">
    <property type="entry name" value="Shikimate_DH-bd_N"/>
</dbReference>
<proteinExistence type="predicted"/>
<feature type="region of interest" description="Disordered" evidence="3">
    <location>
        <begin position="301"/>
        <end position="339"/>
    </location>
</feature>
<dbReference type="Gene3D" id="3.40.50.10860">
    <property type="entry name" value="Leucine Dehydrogenase, chain A, domain 1"/>
    <property type="match status" value="1"/>
</dbReference>
<feature type="compositionally biased region" description="Low complexity" evidence="3">
    <location>
        <begin position="312"/>
        <end position="323"/>
    </location>
</feature>
<evidence type="ECO:0000313" key="6">
    <source>
        <dbReference type="Proteomes" id="UP001501536"/>
    </source>
</evidence>
<dbReference type="NCBIfam" id="NF009201">
    <property type="entry name" value="PRK12549.1"/>
    <property type="match status" value="1"/>
</dbReference>
<reference evidence="6" key="1">
    <citation type="journal article" date="2019" name="Int. J. Syst. Evol. Microbiol.">
        <title>The Global Catalogue of Microorganisms (GCM) 10K type strain sequencing project: providing services to taxonomists for standard genome sequencing and annotation.</title>
        <authorList>
            <consortium name="The Broad Institute Genomics Platform"/>
            <consortium name="The Broad Institute Genome Sequencing Center for Infectious Disease"/>
            <person name="Wu L."/>
            <person name="Ma J."/>
        </authorList>
    </citation>
    <scope>NUCLEOTIDE SEQUENCE [LARGE SCALE GENOMIC DNA]</scope>
    <source>
        <strain evidence="6">JCM 16961</strain>
    </source>
</reference>
<evidence type="ECO:0000313" key="5">
    <source>
        <dbReference type="EMBL" id="GAA3711836.1"/>
    </source>
</evidence>
<gene>
    <name evidence="5" type="ORF">GCM10022377_26600</name>
</gene>
<feature type="domain" description="Shikimate dehydrogenase substrate binding N-terminal" evidence="4">
    <location>
        <begin position="31"/>
        <end position="116"/>
    </location>
</feature>
<dbReference type="InterPro" id="IPR022893">
    <property type="entry name" value="Shikimate_DH_fam"/>
</dbReference>
<protein>
    <submittedName>
        <fullName evidence="5">Shikimate dehydrogenase</fullName>
    </submittedName>
</protein>
<dbReference type="CDD" id="cd01065">
    <property type="entry name" value="NAD_bind_Shikimate_DH"/>
    <property type="match status" value="1"/>
</dbReference>
<evidence type="ECO:0000259" key="4">
    <source>
        <dbReference type="Pfam" id="PF08501"/>
    </source>
</evidence>
<feature type="compositionally biased region" description="Low complexity" evidence="3">
    <location>
        <begin position="1"/>
        <end position="14"/>
    </location>
</feature>
<dbReference type="InterPro" id="IPR036291">
    <property type="entry name" value="NAD(P)-bd_dom_sf"/>
</dbReference>
<comment type="caution">
    <text evidence="5">The sequence shown here is derived from an EMBL/GenBank/DDBJ whole genome shotgun (WGS) entry which is preliminary data.</text>
</comment>
<dbReference type="RefSeq" id="WP_344885661.1">
    <property type="nucleotide sequence ID" value="NZ_BAABCJ010000007.1"/>
</dbReference>
<accession>A0ABP7E101</accession>
<dbReference type="Gene3D" id="3.40.50.720">
    <property type="entry name" value="NAD(P)-binding Rossmann-like Domain"/>
    <property type="match status" value="1"/>
</dbReference>
<evidence type="ECO:0000256" key="2">
    <source>
        <dbReference type="ARBA" id="ARBA00023141"/>
    </source>
</evidence>
<name>A0ABP7E101_9MICC</name>
<feature type="region of interest" description="Disordered" evidence="3">
    <location>
        <begin position="1"/>
        <end position="26"/>
    </location>
</feature>
<organism evidence="5 6">
    <name type="scientific">Zhihengliuella alba</name>
    <dbReference type="NCBI Taxonomy" id="547018"/>
    <lineage>
        <taxon>Bacteria</taxon>
        <taxon>Bacillati</taxon>
        <taxon>Actinomycetota</taxon>
        <taxon>Actinomycetes</taxon>
        <taxon>Micrococcales</taxon>
        <taxon>Micrococcaceae</taxon>
        <taxon>Zhihengliuella</taxon>
    </lineage>
</organism>